<dbReference type="InterPro" id="IPR024542">
    <property type="entry name" value="YkvP_N"/>
</dbReference>
<gene>
    <name evidence="3" type="ORF">DCMF_11955</name>
</gene>
<dbReference type="SUPFAM" id="SSF53756">
    <property type="entry name" value="UDP-Glycosyltransferase/glycogen phosphorylase"/>
    <property type="match status" value="1"/>
</dbReference>
<evidence type="ECO:0008006" key="5">
    <source>
        <dbReference type="Google" id="ProtNLM"/>
    </source>
</evidence>
<dbReference type="AlphaFoldDB" id="A0A3G1KSF2"/>
<dbReference type="RefSeq" id="WP_214659291.1">
    <property type="nucleotide sequence ID" value="NZ_CP017634.1"/>
</dbReference>
<keyword evidence="4" id="KW-1185">Reference proteome</keyword>
<name>A0A3G1KSF2_FORW1</name>
<evidence type="ECO:0000313" key="4">
    <source>
        <dbReference type="Proteomes" id="UP000323521"/>
    </source>
</evidence>
<dbReference type="EMBL" id="CP017634">
    <property type="protein sequence ID" value="ATW25389.1"/>
    <property type="molecule type" value="Genomic_DNA"/>
</dbReference>
<reference evidence="3 4" key="1">
    <citation type="submission" date="2016-10" db="EMBL/GenBank/DDBJ databases">
        <title>Complete Genome Sequence of Peptococcaceae strain DCMF.</title>
        <authorList>
            <person name="Edwards R.J."/>
            <person name="Holland S.I."/>
            <person name="Deshpande N.P."/>
            <person name="Wong Y.K."/>
            <person name="Ertan H."/>
            <person name="Manefield M."/>
            <person name="Russell T.L."/>
            <person name="Lee M.J."/>
        </authorList>
    </citation>
    <scope>NUCLEOTIDE SEQUENCE [LARGE SCALE GENOMIC DNA]</scope>
    <source>
        <strain evidence="3 4">DCMF</strain>
    </source>
</reference>
<dbReference type="InterPro" id="IPR055259">
    <property type="entry name" value="YkvP/CgeB_Glyco_trans-like"/>
</dbReference>
<sequence>MLKMLTFCVSPLYMNLWRALAGAGHRVTPVDLTSIPGQDHEAHLIKAVDEAKPDLVLTAGHPGSYANFAVLDRICREKGIFHVYWATGDRVFHHACSMKIASSCDLIFTPAAECLEDYRQMKKPAEILIYGCSPEHHHPYSPDPGLTCDIALAADYVHACGADGAESSERYFRQYCLETLLFPLTRHPYNLSVWGNGWEGRIPDRYIRGKISYEKIPRLYSSAKIVLGLEWDHLSETQTTEIPFEALASKAFLLTYRTKAISNLFIDRTHLALSHSADETVQVVDYYLKHEEARNQVAAEGQREVCGKHNYGQRAGMLIDKVKEYI</sequence>
<protein>
    <recommendedName>
        <fullName evidence="5">Glycosyltransferase</fullName>
    </recommendedName>
</protein>
<evidence type="ECO:0000259" key="2">
    <source>
        <dbReference type="Pfam" id="PF13524"/>
    </source>
</evidence>
<feature type="domain" description="Spore protein YkvP N-terminal" evidence="1">
    <location>
        <begin position="10"/>
        <end position="108"/>
    </location>
</feature>
<dbReference type="Proteomes" id="UP000323521">
    <property type="component" value="Chromosome"/>
</dbReference>
<accession>A0A3G1KSF2</accession>
<evidence type="ECO:0000313" key="3">
    <source>
        <dbReference type="EMBL" id="ATW25389.1"/>
    </source>
</evidence>
<organism evidence="3 4">
    <name type="scientific">Formimonas warabiya</name>
    <dbReference type="NCBI Taxonomy" id="1761012"/>
    <lineage>
        <taxon>Bacteria</taxon>
        <taxon>Bacillati</taxon>
        <taxon>Bacillota</taxon>
        <taxon>Clostridia</taxon>
        <taxon>Eubacteriales</taxon>
        <taxon>Peptococcaceae</taxon>
        <taxon>Candidatus Formimonas</taxon>
    </lineage>
</organism>
<feature type="domain" description="Spore protein YkvP/CgeB glycosyl transferase-like" evidence="2">
    <location>
        <begin position="178"/>
        <end position="318"/>
    </location>
</feature>
<proteinExistence type="predicted"/>
<evidence type="ECO:0000259" key="1">
    <source>
        <dbReference type="Pfam" id="PF12996"/>
    </source>
</evidence>
<dbReference type="KEGG" id="fwa:DCMF_11955"/>
<dbReference type="Pfam" id="PF13524">
    <property type="entry name" value="Glyco_trans_1_2"/>
    <property type="match status" value="1"/>
</dbReference>
<dbReference type="Pfam" id="PF12996">
    <property type="entry name" value="DUF3880"/>
    <property type="match status" value="1"/>
</dbReference>